<evidence type="ECO:0000256" key="1">
    <source>
        <dbReference type="PROSITE-ProRule" id="PRU00409"/>
    </source>
</evidence>
<dbReference type="Proteomes" id="UP001597169">
    <property type="component" value="Unassembled WGS sequence"/>
</dbReference>
<proteinExistence type="predicted"/>
<dbReference type="Gene3D" id="3.30.470.20">
    <property type="entry name" value="ATP-grasp fold, B domain"/>
    <property type="match status" value="1"/>
</dbReference>
<reference evidence="4" key="1">
    <citation type="journal article" date="2019" name="Int. J. Syst. Evol. Microbiol.">
        <title>The Global Catalogue of Microorganisms (GCM) 10K type strain sequencing project: providing services to taxonomists for standard genome sequencing and annotation.</title>
        <authorList>
            <consortium name="The Broad Institute Genomics Platform"/>
            <consortium name="The Broad Institute Genome Sequencing Center for Infectious Disease"/>
            <person name="Wu L."/>
            <person name="Ma J."/>
        </authorList>
    </citation>
    <scope>NUCLEOTIDE SEQUENCE [LARGE SCALE GENOMIC DNA]</scope>
    <source>
        <strain evidence="4">CCUG 53519</strain>
    </source>
</reference>
<dbReference type="PANTHER" id="PTHR37018">
    <property type="entry name" value="CULTURE SPECIFIC PROTEIN, PUTATIVE (AFU_ORTHOLOGUE AFUA_2G00130)-RELATED"/>
    <property type="match status" value="1"/>
</dbReference>
<comment type="caution">
    <text evidence="3">The sequence shown here is derived from an EMBL/GenBank/DDBJ whole genome shotgun (WGS) entry which is preliminary data.</text>
</comment>
<evidence type="ECO:0000259" key="2">
    <source>
        <dbReference type="PROSITE" id="PS50975"/>
    </source>
</evidence>
<evidence type="ECO:0000313" key="4">
    <source>
        <dbReference type="Proteomes" id="UP001597169"/>
    </source>
</evidence>
<feature type="domain" description="ATP-grasp" evidence="2">
    <location>
        <begin position="176"/>
        <end position="383"/>
    </location>
</feature>
<keyword evidence="4" id="KW-1185">Reference proteome</keyword>
<dbReference type="InterPro" id="IPR053269">
    <property type="entry name" value="Asp-Met_ligase"/>
</dbReference>
<accession>A0ABW3Q4R8</accession>
<dbReference type="Pfam" id="PF02786">
    <property type="entry name" value="CPSase_L_D2"/>
    <property type="match status" value="1"/>
</dbReference>
<dbReference type="InterPro" id="IPR011761">
    <property type="entry name" value="ATP-grasp"/>
</dbReference>
<keyword evidence="1" id="KW-0547">Nucleotide-binding</keyword>
<dbReference type="EMBL" id="JBHTKX010000003">
    <property type="protein sequence ID" value="MFD1130346.1"/>
    <property type="molecule type" value="Genomic_DNA"/>
</dbReference>
<dbReference type="PANTHER" id="PTHR37018:SF1">
    <property type="entry name" value="CULTURE SPECIFIC PROTEIN, PUTATIVE (AFU_ORTHOLOGUE AFUA_2G00130)-RELATED"/>
    <property type="match status" value="1"/>
</dbReference>
<dbReference type="PROSITE" id="PS50975">
    <property type="entry name" value="ATP_GRASP"/>
    <property type="match status" value="1"/>
</dbReference>
<dbReference type="Pfam" id="PF18604">
    <property type="entry name" value="PreAtp-grasp"/>
    <property type="match status" value="1"/>
</dbReference>
<name>A0ABW3Q4R8_9BACL</name>
<organism evidence="3 4">
    <name type="scientific">Paenibacillus provencensis</name>
    <dbReference type="NCBI Taxonomy" id="441151"/>
    <lineage>
        <taxon>Bacteria</taxon>
        <taxon>Bacillati</taxon>
        <taxon>Bacillota</taxon>
        <taxon>Bacilli</taxon>
        <taxon>Bacillales</taxon>
        <taxon>Paenibacillaceae</taxon>
        <taxon>Paenibacillus</taxon>
    </lineage>
</organism>
<sequence length="465" mass="52390">MSTMSQALTNDFSVKLKQALTGSSESTFIYINNFEVEEQWKQEHTLKLPSLTVGSSVELVNRMEELGVFLAGKGDYVLLKESPDPEMMTDAKSLGFGNSLLLTMSNNAPKLNITENVLDCESTLNRLREIARQNSVYLVPFGVSTKEEELSKLVGIPLAVPSAGIFQKVNDKVYSRRLNRELGIRQINGRECSTIEELKQGFEEMSYLLEAGGTLVLKDALGVSGKGITVINDRQRFDKVLKMLEQQSRKRETRSINYVLEQWINKICDLNYQFLIDRNGQVEFLCVKESLVEQGVHQGHMMPSRLTDAQIEMLKDAAESIGKAMFTDGYYGMVGIDAILDQEGQLYPNLEINARFNMSTYQTNLQDRLIGQEQCGLAKKYTLTLKRYFPYSELKELLSELIYSPQNGQGLIINNFATVNAAYKEPGVLFTGRLYGLLVADSREALLELDVSIDNKLREWEAGVK</sequence>
<protein>
    <submittedName>
        <fullName evidence="3">ATP-grasp domain-containing protein</fullName>
    </submittedName>
</protein>
<keyword evidence="1" id="KW-0067">ATP-binding</keyword>
<dbReference type="InterPro" id="IPR005479">
    <property type="entry name" value="CPAse_ATP-bd"/>
</dbReference>
<evidence type="ECO:0000313" key="3">
    <source>
        <dbReference type="EMBL" id="MFD1130346.1"/>
    </source>
</evidence>
<dbReference type="InterPro" id="IPR040754">
    <property type="entry name" value="PreAtp-grasp"/>
</dbReference>
<dbReference type="RefSeq" id="WP_170862504.1">
    <property type="nucleotide sequence ID" value="NZ_JBHTKX010000003.1"/>
</dbReference>
<gene>
    <name evidence="3" type="ORF">ACFQ3J_19550</name>
</gene>
<dbReference type="SUPFAM" id="SSF56059">
    <property type="entry name" value="Glutathione synthetase ATP-binding domain-like"/>
    <property type="match status" value="1"/>
</dbReference>